<accession>A0A6S6P977</accession>
<proteinExistence type="predicted"/>
<evidence type="ECO:0000313" key="1">
    <source>
        <dbReference type="EMBL" id="BCI54969.1"/>
    </source>
</evidence>
<name>A0A6S6P977_9MYCO</name>
<sequence length="79" mass="9120">MSGFHWSDDPVLVSRDDARNENRKTLTDNGFTCRYTSATSQDLFGICNICRAVIWVGDDEFRGAADDAVTHRRWHEEQR</sequence>
<protein>
    <submittedName>
        <fullName evidence="1">Uncharacterized protein</fullName>
    </submittedName>
</protein>
<dbReference type="AlphaFoldDB" id="A0A6S6P977"/>
<dbReference type="EMBL" id="AP023287">
    <property type="protein sequence ID" value="BCI54969.1"/>
    <property type="molecule type" value="Genomic_DNA"/>
</dbReference>
<evidence type="ECO:0000313" key="2">
    <source>
        <dbReference type="Proteomes" id="UP000515734"/>
    </source>
</evidence>
<gene>
    <name evidence="1" type="ORF">NIIDNTM18_42470</name>
</gene>
<organism evidence="1 2">
    <name type="scientific">Mycolicibacterium litorale</name>
    <dbReference type="NCBI Taxonomy" id="758802"/>
    <lineage>
        <taxon>Bacteria</taxon>
        <taxon>Bacillati</taxon>
        <taxon>Actinomycetota</taxon>
        <taxon>Actinomycetes</taxon>
        <taxon>Mycobacteriales</taxon>
        <taxon>Mycobacteriaceae</taxon>
        <taxon>Mycolicibacterium</taxon>
    </lineage>
</organism>
<dbReference type="RefSeq" id="WP_185292749.1">
    <property type="nucleotide sequence ID" value="NZ_AP023287.1"/>
</dbReference>
<reference evidence="1 2" key="1">
    <citation type="submission" date="2020-07" db="EMBL/GenBank/DDBJ databases">
        <title>Complete genome sequence of Mycolicibacterium litorale like strain isolated from cardiac implantable electronic device infection.</title>
        <authorList>
            <person name="Fukano H."/>
            <person name="Miyama H."/>
            <person name="Hoshino Y."/>
        </authorList>
    </citation>
    <scope>NUCLEOTIDE SEQUENCE [LARGE SCALE GENOMIC DNA]</scope>
    <source>
        <strain evidence="1 2">NIIDNTM18</strain>
    </source>
</reference>
<dbReference type="Proteomes" id="UP000515734">
    <property type="component" value="Chromosome"/>
</dbReference>